<reference evidence="2 3" key="1">
    <citation type="journal article" date="2014" name="Nature">
        <title>An environmental bacterial taxon with a large and distinct metabolic repertoire.</title>
        <authorList>
            <person name="Wilson M.C."/>
            <person name="Mori T."/>
            <person name="Ruckert C."/>
            <person name="Uria A.R."/>
            <person name="Helf M.J."/>
            <person name="Takada K."/>
            <person name="Gernert C."/>
            <person name="Steffens U.A."/>
            <person name="Heycke N."/>
            <person name="Schmitt S."/>
            <person name="Rinke C."/>
            <person name="Helfrich E.J."/>
            <person name="Brachmann A.O."/>
            <person name="Gurgui C."/>
            <person name="Wakimoto T."/>
            <person name="Kracht M."/>
            <person name="Crusemann M."/>
            <person name="Hentschel U."/>
            <person name="Abe I."/>
            <person name="Matsunaga S."/>
            <person name="Kalinowski J."/>
            <person name="Takeyama H."/>
            <person name="Piel J."/>
        </authorList>
    </citation>
    <scope>NUCLEOTIDE SEQUENCE [LARGE SCALE GENOMIC DNA]</scope>
    <source>
        <strain evidence="3">TSY1</strain>
    </source>
</reference>
<sequence>MKWRAVRGLWFSVVMMSLVASPHVLADTVEGTFTFTKRAPRAALIYFPEDQSLPVDTPAVVDQKDEQFTQRIVVVRKGAQATFQNSDTVDHNTFVHDEDAGVKFDIGLMSPGGSVQQEITWENQIVRCGCKIHPKMRLWIASIASKYHKTVEFEKKAKTATFTIDDVPETLTQIRVWMPKYDPIEVNLMPGASSEVELLRKNKPRGVLKLTRK</sequence>
<gene>
    <name evidence="2" type="ORF">ETSY1_23905</name>
</gene>
<dbReference type="AlphaFoldDB" id="W4LIG2"/>
<name>W4LIG2_ENTF1</name>
<dbReference type="EMBL" id="AZHW01000700">
    <property type="protein sequence ID" value="ETW97126.1"/>
    <property type="molecule type" value="Genomic_DNA"/>
</dbReference>
<feature type="chain" id="PRO_5004845897" evidence="1">
    <location>
        <begin position="27"/>
        <end position="213"/>
    </location>
</feature>
<dbReference type="Proteomes" id="UP000019141">
    <property type="component" value="Unassembled WGS sequence"/>
</dbReference>
<dbReference type="SUPFAM" id="SSF49503">
    <property type="entry name" value="Cupredoxins"/>
    <property type="match status" value="1"/>
</dbReference>
<comment type="caution">
    <text evidence="2">The sequence shown here is derived from an EMBL/GenBank/DDBJ whole genome shotgun (WGS) entry which is preliminary data.</text>
</comment>
<feature type="signal peptide" evidence="1">
    <location>
        <begin position="1"/>
        <end position="26"/>
    </location>
</feature>
<dbReference type="InterPro" id="IPR008972">
    <property type="entry name" value="Cupredoxin"/>
</dbReference>
<dbReference type="HOGENOM" id="CLU_1292463_0_0_7"/>
<dbReference type="Gene3D" id="2.60.40.420">
    <property type="entry name" value="Cupredoxins - blue copper proteins"/>
    <property type="match status" value="1"/>
</dbReference>
<keyword evidence="1" id="KW-0732">Signal</keyword>
<organism evidence="2 3">
    <name type="scientific">Entotheonella factor</name>
    <dbReference type="NCBI Taxonomy" id="1429438"/>
    <lineage>
        <taxon>Bacteria</taxon>
        <taxon>Pseudomonadati</taxon>
        <taxon>Nitrospinota/Tectimicrobiota group</taxon>
        <taxon>Candidatus Tectimicrobiota</taxon>
        <taxon>Candidatus Entotheonellia</taxon>
        <taxon>Candidatus Entotheonellales</taxon>
        <taxon>Candidatus Entotheonellaceae</taxon>
        <taxon>Candidatus Entotheonella</taxon>
    </lineage>
</organism>
<evidence type="ECO:0000313" key="2">
    <source>
        <dbReference type="EMBL" id="ETW97126.1"/>
    </source>
</evidence>
<evidence type="ECO:0000313" key="3">
    <source>
        <dbReference type="Proteomes" id="UP000019141"/>
    </source>
</evidence>
<evidence type="ECO:0000256" key="1">
    <source>
        <dbReference type="SAM" id="SignalP"/>
    </source>
</evidence>
<accession>W4LIG2</accession>
<protein>
    <submittedName>
        <fullName evidence="2">Uncharacterized protein</fullName>
    </submittedName>
</protein>
<keyword evidence="3" id="KW-1185">Reference proteome</keyword>
<proteinExistence type="predicted"/>